<reference evidence="2" key="1">
    <citation type="journal article" date="2019" name="Int. J. Syst. Evol. Microbiol.">
        <title>The Global Catalogue of Microorganisms (GCM) 10K type strain sequencing project: providing services to taxonomists for standard genome sequencing and annotation.</title>
        <authorList>
            <consortium name="The Broad Institute Genomics Platform"/>
            <consortium name="The Broad Institute Genome Sequencing Center for Infectious Disease"/>
            <person name="Wu L."/>
            <person name="Ma J."/>
        </authorList>
    </citation>
    <scope>NUCLEOTIDE SEQUENCE [LARGE SCALE GENOMIC DNA]</scope>
    <source>
        <strain evidence="2">NBRC 105857</strain>
    </source>
</reference>
<evidence type="ECO:0000313" key="2">
    <source>
        <dbReference type="Proteomes" id="UP001156664"/>
    </source>
</evidence>
<organism evidence="1 2">
    <name type="scientific">Limnobacter litoralis</name>
    <dbReference type="NCBI Taxonomy" id="481366"/>
    <lineage>
        <taxon>Bacteria</taxon>
        <taxon>Pseudomonadati</taxon>
        <taxon>Pseudomonadota</taxon>
        <taxon>Betaproteobacteria</taxon>
        <taxon>Burkholderiales</taxon>
        <taxon>Burkholderiaceae</taxon>
        <taxon>Limnobacter</taxon>
    </lineage>
</organism>
<name>A0ABQ5YR91_9BURK</name>
<evidence type="ECO:0000313" key="1">
    <source>
        <dbReference type="EMBL" id="GLR26639.1"/>
    </source>
</evidence>
<gene>
    <name evidence="1" type="ORF">GCM10007875_17290</name>
</gene>
<proteinExistence type="predicted"/>
<protein>
    <submittedName>
        <fullName evidence="1">Uncharacterized protein</fullName>
    </submittedName>
</protein>
<dbReference type="Proteomes" id="UP001156664">
    <property type="component" value="Unassembled WGS sequence"/>
</dbReference>
<dbReference type="EMBL" id="BSOJ01000015">
    <property type="protein sequence ID" value="GLR26639.1"/>
    <property type="molecule type" value="Genomic_DNA"/>
</dbReference>
<comment type="caution">
    <text evidence="1">The sequence shown here is derived from an EMBL/GenBank/DDBJ whole genome shotgun (WGS) entry which is preliminary data.</text>
</comment>
<keyword evidence="2" id="KW-1185">Reference proteome</keyword>
<accession>A0ABQ5YR91</accession>
<sequence length="59" mass="6824">MSKLPRLGEVNENLSILGQFRPAYKRVKWQRARCPTSLIYDIGQRPFKVGDPVYSEPNC</sequence>